<evidence type="ECO:0000259" key="6">
    <source>
        <dbReference type="SMART" id="SM00925"/>
    </source>
</evidence>
<keyword evidence="8" id="KW-1185">Reference proteome</keyword>
<organism evidence="7 8">
    <name type="scientific">Aliivibrio wodanis</name>
    <dbReference type="NCBI Taxonomy" id="80852"/>
    <lineage>
        <taxon>Bacteria</taxon>
        <taxon>Pseudomonadati</taxon>
        <taxon>Pseudomonadota</taxon>
        <taxon>Gammaproteobacteria</taxon>
        <taxon>Vibrionales</taxon>
        <taxon>Vibrionaceae</taxon>
        <taxon>Aliivibrio</taxon>
    </lineage>
</organism>
<dbReference type="CDD" id="cd14668">
    <property type="entry name" value="mlta_B"/>
    <property type="match status" value="1"/>
</dbReference>
<accession>A0A090IMX9</accession>
<evidence type="ECO:0000313" key="7">
    <source>
        <dbReference type="EMBL" id="CED70663.1"/>
    </source>
</evidence>
<dbReference type="Pfam" id="PF06725">
    <property type="entry name" value="3D"/>
    <property type="match status" value="1"/>
</dbReference>
<dbReference type="AlphaFoldDB" id="A0A090IMX9"/>
<keyword evidence="4" id="KW-0961">Cell wall biogenesis/degradation</keyword>
<proteinExistence type="predicted"/>
<dbReference type="GO" id="GO:0009254">
    <property type="term" value="P:peptidoglycan turnover"/>
    <property type="evidence" value="ECO:0007669"/>
    <property type="project" value="InterPro"/>
</dbReference>
<dbReference type="GO" id="GO:0004553">
    <property type="term" value="F:hydrolase activity, hydrolyzing O-glycosyl compounds"/>
    <property type="evidence" value="ECO:0007669"/>
    <property type="project" value="InterPro"/>
</dbReference>
<dbReference type="Proteomes" id="UP000032427">
    <property type="component" value="Chromosome 1"/>
</dbReference>
<dbReference type="InterPro" id="IPR026044">
    <property type="entry name" value="MltA"/>
</dbReference>
<sequence length="366" mass="40611">MLRKFSFVWALLALAGCAERPTDRAQQYLDGDFNSNLNEVSEIKSDKPSDFSAFKKQSAEVITRSESMALRYEELYVQLQKWIDESSNPAELSTYGIQFAQMGGGDKQGNVMFTGYFSPVIEMRHTPNETFKYPVYDKPDCGSDCPTRAEINAGALSGLGLELGYSDNMIDPFIMEVQGSGFIHFGDDDKLQYFAYGGKNNHPYVSIGKVLIERGEVERKDMSLKAIKEWVVQNDDETVRELLETNPSYVFFSPREAHHVLGSAGIPLLAGGAVAADRTLLPMGTPILAEVPQLDKEGKWTGKHVLKVLLSLDTGGAVKENHLDQYYGMGSDAGIAAGHFKHFGRVWKLGLKDSETENPWAMPKSK</sequence>
<reference evidence="8" key="1">
    <citation type="submission" date="2014-09" db="EMBL/GenBank/DDBJ databases">
        <authorList>
            <person name="Hjerde E."/>
        </authorList>
    </citation>
    <scope>NUCLEOTIDE SEQUENCE [LARGE SCALE GENOMIC DNA]</scope>
    <source>
        <strain evidence="8">06/09/139</strain>
    </source>
</reference>
<dbReference type="Gene3D" id="2.40.40.10">
    <property type="entry name" value="RlpA-like domain"/>
    <property type="match status" value="1"/>
</dbReference>
<dbReference type="InterPro" id="IPR036908">
    <property type="entry name" value="RlpA-like_sf"/>
</dbReference>
<evidence type="ECO:0000256" key="5">
    <source>
        <dbReference type="ARBA" id="ARBA00030918"/>
    </source>
</evidence>
<dbReference type="KEGG" id="awd:AWOD_I_0569"/>
<evidence type="ECO:0000256" key="1">
    <source>
        <dbReference type="ARBA" id="ARBA00001420"/>
    </source>
</evidence>
<dbReference type="GO" id="GO:0009253">
    <property type="term" value="P:peptidoglycan catabolic process"/>
    <property type="evidence" value="ECO:0007669"/>
    <property type="project" value="TreeGrafter"/>
</dbReference>
<dbReference type="GO" id="GO:0019867">
    <property type="term" value="C:outer membrane"/>
    <property type="evidence" value="ECO:0007669"/>
    <property type="project" value="InterPro"/>
</dbReference>
<dbReference type="OrthoDB" id="9783686at2"/>
<dbReference type="PANTHER" id="PTHR30124:SF0">
    <property type="entry name" value="MEMBRANE-BOUND LYTIC MUREIN TRANSGLYCOSYLASE A"/>
    <property type="match status" value="1"/>
</dbReference>
<keyword evidence="3" id="KW-0456">Lyase</keyword>
<dbReference type="EC" id="4.2.2.n1" evidence="2"/>
<dbReference type="Pfam" id="PF03562">
    <property type="entry name" value="MltA"/>
    <property type="match status" value="1"/>
</dbReference>
<gene>
    <name evidence="7" type="primary">mltA</name>
    <name evidence="7" type="ORF">AWOD_I_0569</name>
</gene>
<name>A0A090IMX9_9GAMM</name>
<dbReference type="SMART" id="SM00925">
    <property type="entry name" value="MltA"/>
    <property type="match status" value="1"/>
</dbReference>
<dbReference type="CDD" id="cd22785">
    <property type="entry name" value="DPBB_MltA-like"/>
    <property type="match status" value="1"/>
</dbReference>
<keyword evidence="7" id="KW-0378">Hydrolase</keyword>
<evidence type="ECO:0000256" key="3">
    <source>
        <dbReference type="ARBA" id="ARBA00023239"/>
    </source>
</evidence>
<dbReference type="Gene3D" id="2.40.240.50">
    <property type="entry name" value="Barwin-like endoglucanases"/>
    <property type="match status" value="1"/>
</dbReference>
<dbReference type="HOGENOM" id="CLU_037751_2_0_6"/>
<evidence type="ECO:0000313" key="8">
    <source>
        <dbReference type="Proteomes" id="UP000032427"/>
    </source>
</evidence>
<keyword evidence="7" id="KW-0326">Glycosidase</keyword>
<dbReference type="SUPFAM" id="SSF50685">
    <property type="entry name" value="Barwin-like endoglucanases"/>
    <property type="match status" value="1"/>
</dbReference>
<comment type="catalytic activity">
    <reaction evidence="1">
        <text>Exolytic cleavage of the (1-&gt;4)-beta-glycosidic linkage between N-acetylmuramic acid (MurNAc) and N-acetylglucosamine (GlcNAc) residues in peptidoglycan, from either the reducing or the non-reducing ends of the peptidoglycan chains, with concomitant formation of a 1,6-anhydrobond in the MurNAc residue.</text>
        <dbReference type="EC" id="4.2.2.n1"/>
    </reaction>
</comment>
<feature type="domain" description="Lytic transglycosylase MltA" evidence="6">
    <location>
        <begin position="120"/>
        <end position="253"/>
    </location>
</feature>
<dbReference type="InterPro" id="IPR005300">
    <property type="entry name" value="MltA_B"/>
</dbReference>
<dbReference type="GO" id="GO:0071555">
    <property type="term" value="P:cell wall organization"/>
    <property type="evidence" value="ECO:0007669"/>
    <property type="project" value="UniProtKB-KW"/>
</dbReference>
<protein>
    <recommendedName>
        <fullName evidence="2">peptidoglycan lytic exotransglycosylase</fullName>
        <ecNumber evidence="2">4.2.2.n1</ecNumber>
    </recommendedName>
    <alternativeName>
        <fullName evidence="5">Murein hydrolase A</fullName>
    </alternativeName>
</protein>
<dbReference type="PROSITE" id="PS51257">
    <property type="entry name" value="PROKAR_LIPOPROTEIN"/>
    <property type="match status" value="1"/>
</dbReference>
<dbReference type="GO" id="GO:0008933">
    <property type="term" value="F:peptidoglycan lytic transglycosylase activity"/>
    <property type="evidence" value="ECO:0007669"/>
    <property type="project" value="TreeGrafter"/>
</dbReference>
<dbReference type="PANTHER" id="PTHR30124">
    <property type="entry name" value="MEMBRANE-BOUND LYTIC MUREIN TRANSGLYCOSYLASE A"/>
    <property type="match status" value="1"/>
</dbReference>
<dbReference type="GeneID" id="28540130"/>
<dbReference type="STRING" id="80852.AWOD_I_0569"/>
<dbReference type="NCBIfam" id="NF008366">
    <property type="entry name" value="PRK11162.1"/>
    <property type="match status" value="1"/>
</dbReference>
<dbReference type="EMBL" id="LN554846">
    <property type="protein sequence ID" value="CED70663.1"/>
    <property type="molecule type" value="Genomic_DNA"/>
</dbReference>
<evidence type="ECO:0000256" key="2">
    <source>
        <dbReference type="ARBA" id="ARBA00012587"/>
    </source>
</evidence>
<dbReference type="PATRIC" id="fig|80852.17.peg.577"/>
<evidence type="ECO:0000256" key="4">
    <source>
        <dbReference type="ARBA" id="ARBA00023316"/>
    </source>
</evidence>
<dbReference type="InterPro" id="IPR010611">
    <property type="entry name" value="3D_dom"/>
</dbReference>